<protein>
    <recommendedName>
        <fullName evidence="3">DNA alkylation repair protein</fullName>
    </recommendedName>
</protein>
<organism evidence="1 2">
    <name type="scientific">Gimesia chilikensis</name>
    <dbReference type="NCBI Taxonomy" id="2605989"/>
    <lineage>
        <taxon>Bacteria</taxon>
        <taxon>Pseudomonadati</taxon>
        <taxon>Planctomycetota</taxon>
        <taxon>Planctomycetia</taxon>
        <taxon>Planctomycetales</taxon>
        <taxon>Planctomycetaceae</taxon>
        <taxon>Gimesia</taxon>
    </lineage>
</organism>
<dbReference type="EMBL" id="CP036347">
    <property type="protein sequence ID" value="QDU02150.1"/>
    <property type="molecule type" value="Genomic_DNA"/>
</dbReference>
<dbReference type="Proteomes" id="UP000320722">
    <property type="component" value="Chromosome"/>
</dbReference>
<dbReference type="InterPro" id="IPR016024">
    <property type="entry name" value="ARM-type_fold"/>
</dbReference>
<dbReference type="AlphaFoldDB" id="A0A517WA64"/>
<reference evidence="1 2" key="1">
    <citation type="submission" date="2019-02" db="EMBL/GenBank/DDBJ databases">
        <title>Deep-cultivation of Planctomycetes and their phenomic and genomic characterization uncovers novel biology.</title>
        <authorList>
            <person name="Wiegand S."/>
            <person name="Jogler M."/>
            <person name="Boedeker C."/>
            <person name="Pinto D."/>
            <person name="Vollmers J."/>
            <person name="Rivas-Marin E."/>
            <person name="Kohn T."/>
            <person name="Peeters S.H."/>
            <person name="Heuer A."/>
            <person name="Rast P."/>
            <person name="Oberbeckmann S."/>
            <person name="Bunk B."/>
            <person name="Jeske O."/>
            <person name="Meyerdierks A."/>
            <person name="Storesund J.E."/>
            <person name="Kallscheuer N."/>
            <person name="Luecker S."/>
            <person name="Lage O.M."/>
            <person name="Pohl T."/>
            <person name="Merkel B.J."/>
            <person name="Hornburger P."/>
            <person name="Mueller R.-W."/>
            <person name="Bruemmer F."/>
            <person name="Labrenz M."/>
            <person name="Spormann A.M."/>
            <person name="Op den Camp H."/>
            <person name="Overmann J."/>
            <person name="Amann R."/>
            <person name="Jetten M.S.M."/>
            <person name="Mascher T."/>
            <person name="Medema M.H."/>
            <person name="Devos D.P."/>
            <person name="Kaster A.-K."/>
            <person name="Ovreas L."/>
            <person name="Rohde M."/>
            <person name="Galperin M.Y."/>
            <person name="Jogler C."/>
        </authorList>
    </citation>
    <scope>NUCLEOTIDE SEQUENCE [LARGE SCALE GENOMIC DNA]</scope>
    <source>
        <strain evidence="1 2">V6</strain>
    </source>
</reference>
<dbReference type="Pfam" id="PF08713">
    <property type="entry name" value="DNA_alkylation"/>
    <property type="match status" value="1"/>
</dbReference>
<evidence type="ECO:0008006" key="3">
    <source>
        <dbReference type="Google" id="ProtNLM"/>
    </source>
</evidence>
<dbReference type="SUPFAM" id="SSF48371">
    <property type="entry name" value="ARM repeat"/>
    <property type="match status" value="1"/>
</dbReference>
<dbReference type="Gene3D" id="1.25.40.290">
    <property type="entry name" value="ARM repeat domains"/>
    <property type="match status" value="1"/>
</dbReference>
<accession>A0A517WA64</accession>
<proteinExistence type="predicted"/>
<evidence type="ECO:0000313" key="2">
    <source>
        <dbReference type="Proteomes" id="UP000320722"/>
    </source>
</evidence>
<sequence>MSDQATWNRISSMKTHPAQQFAVGPSIMKGTPLKEIMNGQLVKLIGVSLAEVTPGFDTPTFQKRAKRNLNKLELKERALNIAHAMAEQLPEDFDELAPLLIKSLGPRLQATEQNGLAPFFYFPHSQLIAEYGADHLESGLKVCYELTQRFTAEFCIRPFLIAHRDKSLKQLKRWAKDANPHVRRLVSEGTRPRLPWAMRLRDFQEDPGYTLPLLESLKDDSELYVRRSVANHLADIAKDHPEVAYEVCHKWLSEIDNMQKPEQIKNRRWVLRHAVRLPAKKEVPEALAIRKAAADRKT</sequence>
<gene>
    <name evidence="1" type="ORF">V6x_18510</name>
</gene>
<name>A0A517WA64_9PLAN</name>
<dbReference type="InterPro" id="IPR014825">
    <property type="entry name" value="DNA_alkylation"/>
</dbReference>
<evidence type="ECO:0000313" key="1">
    <source>
        <dbReference type="EMBL" id="QDU02150.1"/>
    </source>
</evidence>